<dbReference type="EMBL" id="CP007797">
    <property type="protein sequence ID" value="AIB16271.1"/>
    <property type="molecule type" value="Genomic_DNA"/>
</dbReference>
<feature type="transmembrane region" description="Helical" evidence="4">
    <location>
        <begin position="384"/>
        <end position="403"/>
    </location>
</feature>
<dbReference type="InterPro" id="IPR020846">
    <property type="entry name" value="MFS_dom"/>
</dbReference>
<dbReference type="Proteomes" id="UP000027186">
    <property type="component" value="Plasmid AbAZ39_p4"/>
</dbReference>
<dbReference type="AlphaFoldDB" id="A0A060DQZ3"/>
<keyword evidence="6" id="KW-0614">Plasmid</keyword>
<feature type="transmembrane region" description="Helical" evidence="4">
    <location>
        <begin position="20"/>
        <end position="37"/>
    </location>
</feature>
<evidence type="ECO:0000313" key="9">
    <source>
        <dbReference type="Proteomes" id="UP000236268"/>
    </source>
</evidence>
<evidence type="ECO:0000256" key="2">
    <source>
        <dbReference type="ARBA" id="ARBA00022989"/>
    </source>
</evidence>
<keyword evidence="2 4" id="KW-1133">Transmembrane helix</keyword>
<accession>A0A060DQZ3</accession>
<evidence type="ECO:0000256" key="3">
    <source>
        <dbReference type="ARBA" id="ARBA00023136"/>
    </source>
</evidence>
<geneLocation type="plasmid" evidence="6 8">
    <name>AbAZ39_p4</name>
</geneLocation>
<dbReference type="InterPro" id="IPR050327">
    <property type="entry name" value="Proton-linked_MCT"/>
</dbReference>
<dbReference type="InterPro" id="IPR011701">
    <property type="entry name" value="MFS"/>
</dbReference>
<keyword evidence="3 4" id="KW-0472">Membrane</keyword>
<gene>
    <name evidence="6" type="ORF">ABAZ39_30925</name>
    <name evidence="7" type="ORF">C1S70_09325</name>
</gene>
<feature type="transmembrane region" description="Helical" evidence="4">
    <location>
        <begin position="263"/>
        <end position="281"/>
    </location>
</feature>
<evidence type="ECO:0000313" key="6">
    <source>
        <dbReference type="EMBL" id="AIB16271.1"/>
    </source>
</evidence>
<name>A0A060DQZ3_9PROT</name>
<evidence type="ECO:0000259" key="5">
    <source>
        <dbReference type="PROSITE" id="PS50850"/>
    </source>
</evidence>
<evidence type="ECO:0000313" key="7">
    <source>
        <dbReference type="EMBL" id="PNQ99028.1"/>
    </source>
</evidence>
<dbReference type="PANTHER" id="PTHR11360">
    <property type="entry name" value="MONOCARBOXYLATE TRANSPORTER"/>
    <property type="match status" value="1"/>
</dbReference>
<dbReference type="OrthoDB" id="146345at2"/>
<dbReference type="Proteomes" id="UP000236268">
    <property type="component" value="Unassembled WGS sequence"/>
</dbReference>
<keyword evidence="1 4" id="KW-0812">Transmembrane</keyword>
<accession>A0A2K1G2L0</accession>
<dbReference type="GO" id="GO:0022857">
    <property type="term" value="F:transmembrane transporter activity"/>
    <property type="evidence" value="ECO:0007669"/>
    <property type="project" value="InterPro"/>
</dbReference>
<dbReference type="PROSITE" id="PS50850">
    <property type="entry name" value="MFS"/>
    <property type="match status" value="1"/>
</dbReference>
<dbReference type="RefSeq" id="WP_040138008.1">
    <property type="nucleotide sequence ID" value="NZ_CP007797.1"/>
</dbReference>
<dbReference type="EMBL" id="POWG01000008">
    <property type="protein sequence ID" value="PNQ99028.1"/>
    <property type="molecule type" value="Genomic_DNA"/>
</dbReference>
<dbReference type="InterPro" id="IPR036259">
    <property type="entry name" value="MFS_trans_sf"/>
</dbReference>
<geneLocation type="plasmid" evidence="7">
    <name>p6unnamed</name>
</geneLocation>
<protein>
    <submittedName>
        <fullName evidence="6">MFS transporter</fullName>
    </submittedName>
</protein>
<reference evidence="7 9" key="2">
    <citation type="submission" date="2018-01" db="EMBL/GenBank/DDBJ databases">
        <title>Whole genome sequence of Azospirillum brasilense REC3 isolated from strawberry roots.</title>
        <authorList>
            <person name="Fontana C.A."/>
            <person name="Salazar S.M."/>
            <person name="Bassi D."/>
            <person name="Puglisi E."/>
            <person name="Lovaisa N.C."/>
            <person name="Toffoli L.M."/>
            <person name="Pedraza R."/>
            <person name="Cocconcelli P.S."/>
        </authorList>
    </citation>
    <scope>NUCLEOTIDE SEQUENCE [LARGE SCALE GENOMIC DNA]</scope>
    <source>
        <strain evidence="7 9">REC3</strain>
        <plasmid evidence="7">p6unnamed</plasmid>
    </source>
</reference>
<feature type="domain" description="Major facilitator superfamily (MFS) profile" evidence="5">
    <location>
        <begin position="19"/>
        <end position="408"/>
    </location>
</feature>
<reference evidence="6 8" key="1">
    <citation type="journal article" date="2014" name="Genome Announc.">
        <title>Complete Genome Sequence of the Model Rhizosphere Strain Azospirillum brasilense Az39, Successfully Applied in Agriculture.</title>
        <authorList>
            <person name="Rivera D."/>
            <person name="Revale S."/>
            <person name="Molina R."/>
            <person name="Gualpa J."/>
            <person name="Puente M."/>
            <person name="Maroniche G."/>
            <person name="Paris G."/>
            <person name="Baker D."/>
            <person name="Clavijo B."/>
            <person name="McLay K."/>
            <person name="Spaepen S."/>
            <person name="Perticari A."/>
            <person name="Vazquez M."/>
            <person name="Wisniewski-Dye F."/>
            <person name="Watkins C."/>
            <person name="Martinez-Abarca F."/>
            <person name="Vanderleyden J."/>
            <person name="Cassan F."/>
        </authorList>
    </citation>
    <scope>NUCLEOTIDE SEQUENCE [LARGE SCALE GENOMIC DNA]</scope>
    <source>
        <strain evidence="6 8">Az39</strain>
        <plasmid evidence="6">AbAZ39_p4</plasmid>
    </source>
</reference>
<feature type="transmembrane region" description="Helical" evidence="4">
    <location>
        <begin position="118"/>
        <end position="140"/>
    </location>
</feature>
<evidence type="ECO:0000313" key="8">
    <source>
        <dbReference type="Proteomes" id="UP000027186"/>
    </source>
</evidence>
<evidence type="ECO:0000256" key="4">
    <source>
        <dbReference type="SAM" id="Phobius"/>
    </source>
</evidence>
<feature type="transmembrane region" description="Helical" evidence="4">
    <location>
        <begin position="171"/>
        <end position="194"/>
    </location>
</feature>
<dbReference type="Gene3D" id="1.20.1250.20">
    <property type="entry name" value="MFS general substrate transporter like domains"/>
    <property type="match status" value="2"/>
</dbReference>
<dbReference type="Pfam" id="PF07690">
    <property type="entry name" value="MFS_1"/>
    <property type="match status" value="1"/>
</dbReference>
<dbReference type="SUPFAM" id="SSF103473">
    <property type="entry name" value="MFS general substrate transporter"/>
    <property type="match status" value="1"/>
</dbReference>
<feature type="transmembrane region" description="Helical" evidence="4">
    <location>
        <begin position="352"/>
        <end position="372"/>
    </location>
</feature>
<dbReference type="PANTHER" id="PTHR11360:SF284">
    <property type="entry name" value="EG:103B4.3 PROTEIN-RELATED"/>
    <property type="match status" value="1"/>
</dbReference>
<dbReference type="CDD" id="cd17355">
    <property type="entry name" value="MFS_YcxA_like"/>
    <property type="match status" value="1"/>
</dbReference>
<organism evidence="6 8">
    <name type="scientific">Azospirillum argentinense</name>
    <dbReference type="NCBI Taxonomy" id="2970906"/>
    <lineage>
        <taxon>Bacteria</taxon>
        <taxon>Pseudomonadati</taxon>
        <taxon>Pseudomonadota</taxon>
        <taxon>Alphaproteobacteria</taxon>
        <taxon>Rhodospirillales</taxon>
        <taxon>Azospirillaceae</taxon>
        <taxon>Azospirillum</taxon>
    </lineage>
</organism>
<dbReference type="KEGG" id="abq:ABAZ39_30925"/>
<proteinExistence type="predicted"/>
<evidence type="ECO:0000256" key="1">
    <source>
        <dbReference type="ARBA" id="ARBA00022692"/>
    </source>
</evidence>
<feature type="transmembrane region" description="Helical" evidence="4">
    <location>
        <begin position="229"/>
        <end position="251"/>
    </location>
</feature>
<feature type="transmembrane region" description="Helical" evidence="4">
    <location>
        <begin position="86"/>
        <end position="106"/>
    </location>
</feature>
<feature type="transmembrane region" description="Helical" evidence="4">
    <location>
        <begin position="57"/>
        <end position="79"/>
    </location>
</feature>
<sequence length="417" mass="43359">MDTSNRAGGAPSPRSWRTPGFVVACGCLIAMLAFGPRSSMGLFTAPLSETHGWGRDVFALSIAIQNLVWGIGTPFAGALCDRYGPALVLGISGVLYALGLALMPYADTPLMLHLSSGLLIGLGLAGASFGIVIAGFSRIVPPEKRSWSMGVATAAGSMGQFLFAPTGQAFIAAYGWQTALILFGASMLMIPVLASSFAGAGGSKSAQAVTGADIGFAATIRQAFKHRSYVLLVTGFFVCGFQLAFITTHLPPYLTAAGISPGLASWAMALIGLFNVVGSYMSGVLGGKMSKRLLLCANYTLRGLCTALFILLPVTPVSVILYAAAMGLLWLSTVPPTSGLVVLMFGTRYLGMLYGFAFLSHQVGGFLGVWLGGVLYERVGSYDVVWWASVALAFAAAVVNWPIAEKPAPALAAEAKA</sequence>
<feature type="transmembrane region" description="Helical" evidence="4">
    <location>
        <begin position="147"/>
        <end position="165"/>
    </location>
</feature>